<accession>T1H5F0</accession>
<keyword evidence="3" id="KW-1185">Reference proteome</keyword>
<dbReference type="EnsemblMetazoa" id="MESCA011527-RA">
    <property type="protein sequence ID" value="MESCA011527-PA"/>
    <property type="gene ID" value="MESCA011527"/>
</dbReference>
<keyword evidence="1" id="KW-0812">Transmembrane</keyword>
<sequence>MSDIQKSDNLIQWQWNKWSNFYRVMDLIMENTKYNRQNRIRSWRYTFIHHKNETLTHLLKASLGTGILSMPFLINGIIMTIFTAFICTFIW</sequence>
<dbReference type="EMBL" id="CAQQ02051379">
    <property type="status" value="NOT_ANNOTATED_CDS"/>
    <property type="molecule type" value="Genomic_DNA"/>
</dbReference>
<evidence type="ECO:0000313" key="3">
    <source>
        <dbReference type="Proteomes" id="UP000015102"/>
    </source>
</evidence>
<dbReference type="AlphaFoldDB" id="T1H5F0"/>
<dbReference type="Proteomes" id="UP000015102">
    <property type="component" value="Unassembled WGS sequence"/>
</dbReference>
<dbReference type="STRING" id="36166.T1H5F0"/>
<evidence type="ECO:0000313" key="2">
    <source>
        <dbReference type="EnsemblMetazoa" id="MESCA011527-PA"/>
    </source>
</evidence>
<evidence type="ECO:0008006" key="4">
    <source>
        <dbReference type="Google" id="ProtNLM"/>
    </source>
</evidence>
<evidence type="ECO:0000256" key="1">
    <source>
        <dbReference type="SAM" id="Phobius"/>
    </source>
</evidence>
<keyword evidence="1" id="KW-0472">Membrane</keyword>
<feature type="transmembrane region" description="Helical" evidence="1">
    <location>
        <begin position="67"/>
        <end position="90"/>
    </location>
</feature>
<name>T1H5F0_MEGSC</name>
<organism evidence="2 3">
    <name type="scientific">Megaselia scalaris</name>
    <name type="common">Humpbacked fly</name>
    <name type="synonym">Phora scalaris</name>
    <dbReference type="NCBI Taxonomy" id="36166"/>
    <lineage>
        <taxon>Eukaryota</taxon>
        <taxon>Metazoa</taxon>
        <taxon>Ecdysozoa</taxon>
        <taxon>Arthropoda</taxon>
        <taxon>Hexapoda</taxon>
        <taxon>Insecta</taxon>
        <taxon>Pterygota</taxon>
        <taxon>Neoptera</taxon>
        <taxon>Endopterygota</taxon>
        <taxon>Diptera</taxon>
        <taxon>Brachycera</taxon>
        <taxon>Muscomorpha</taxon>
        <taxon>Platypezoidea</taxon>
        <taxon>Phoridae</taxon>
        <taxon>Megaseliini</taxon>
        <taxon>Megaselia</taxon>
    </lineage>
</organism>
<reference evidence="3" key="1">
    <citation type="submission" date="2013-02" db="EMBL/GenBank/DDBJ databases">
        <authorList>
            <person name="Hughes D."/>
        </authorList>
    </citation>
    <scope>NUCLEOTIDE SEQUENCE</scope>
    <source>
        <strain>Durham</strain>
        <strain evidence="3">NC isolate 2 -- Noor lab</strain>
    </source>
</reference>
<protein>
    <recommendedName>
        <fullName evidence="4">Amino acid transporter transmembrane domain-containing protein</fullName>
    </recommendedName>
</protein>
<keyword evidence="1" id="KW-1133">Transmembrane helix</keyword>
<proteinExistence type="predicted"/>
<reference evidence="2" key="2">
    <citation type="submission" date="2015-06" db="UniProtKB">
        <authorList>
            <consortium name="EnsemblMetazoa"/>
        </authorList>
    </citation>
    <scope>IDENTIFICATION</scope>
</reference>
<dbReference type="HOGENOM" id="CLU_2429571_0_0_1"/>